<keyword evidence="4 7" id="KW-0863">Zinc-finger</keyword>
<dbReference type="SUPFAM" id="SSF57667">
    <property type="entry name" value="beta-beta-alpha zinc fingers"/>
    <property type="match status" value="2"/>
</dbReference>
<name>A0A8K0XUA7_9AGAR</name>
<evidence type="ECO:0000313" key="11">
    <source>
        <dbReference type="Proteomes" id="UP000813824"/>
    </source>
</evidence>
<accession>A0A8K0XUA7</accession>
<dbReference type="GO" id="GO:0005667">
    <property type="term" value="C:transcription regulator complex"/>
    <property type="evidence" value="ECO:0007669"/>
    <property type="project" value="TreeGrafter"/>
</dbReference>
<dbReference type="SMART" id="SM00355">
    <property type="entry name" value="ZnF_C2H2"/>
    <property type="match status" value="4"/>
</dbReference>
<evidence type="ECO:0000259" key="9">
    <source>
        <dbReference type="PROSITE" id="PS50157"/>
    </source>
</evidence>
<evidence type="ECO:0000256" key="5">
    <source>
        <dbReference type="ARBA" id="ARBA00022833"/>
    </source>
</evidence>
<dbReference type="InterPro" id="IPR036236">
    <property type="entry name" value="Znf_C2H2_sf"/>
</dbReference>
<reference evidence="10" key="1">
    <citation type="journal article" date="2021" name="New Phytol.">
        <title>Evolutionary innovations through gain and loss of genes in the ectomycorrhizal Boletales.</title>
        <authorList>
            <person name="Wu G."/>
            <person name="Miyauchi S."/>
            <person name="Morin E."/>
            <person name="Kuo A."/>
            <person name="Drula E."/>
            <person name="Varga T."/>
            <person name="Kohler A."/>
            <person name="Feng B."/>
            <person name="Cao Y."/>
            <person name="Lipzen A."/>
            <person name="Daum C."/>
            <person name="Hundley H."/>
            <person name="Pangilinan J."/>
            <person name="Johnson J."/>
            <person name="Barry K."/>
            <person name="LaButti K."/>
            <person name="Ng V."/>
            <person name="Ahrendt S."/>
            <person name="Min B."/>
            <person name="Choi I.G."/>
            <person name="Park H."/>
            <person name="Plett J.M."/>
            <person name="Magnuson J."/>
            <person name="Spatafora J.W."/>
            <person name="Nagy L.G."/>
            <person name="Henrissat B."/>
            <person name="Grigoriev I.V."/>
            <person name="Yang Z.L."/>
            <person name="Xu J."/>
            <person name="Martin F.M."/>
        </authorList>
    </citation>
    <scope>NUCLEOTIDE SEQUENCE</scope>
    <source>
        <strain evidence="10">KKN 215</strain>
    </source>
</reference>
<evidence type="ECO:0000256" key="3">
    <source>
        <dbReference type="ARBA" id="ARBA00022737"/>
    </source>
</evidence>
<dbReference type="FunFam" id="3.30.160.60:FF:002343">
    <property type="entry name" value="Zinc finger protein 33A"/>
    <property type="match status" value="1"/>
</dbReference>
<dbReference type="PANTHER" id="PTHR14003:SF22">
    <property type="entry name" value="FINGER DOMAIN PROTEIN, PUTATIVE (AFU_ORTHOLOGUE AFUA_4G11480)-RELATED"/>
    <property type="match status" value="1"/>
</dbReference>
<keyword evidence="11" id="KW-1185">Reference proteome</keyword>
<dbReference type="GO" id="GO:0008270">
    <property type="term" value="F:zinc ion binding"/>
    <property type="evidence" value="ECO:0007669"/>
    <property type="project" value="UniProtKB-KW"/>
</dbReference>
<keyword evidence="6" id="KW-0539">Nucleus</keyword>
<dbReference type="InterPro" id="IPR013087">
    <property type="entry name" value="Znf_C2H2_type"/>
</dbReference>
<dbReference type="FunFam" id="3.30.160.60:FF:000125">
    <property type="entry name" value="Putative zinc finger protein 143"/>
    <property type="match status" value="1"/>
</dbReference>
<gene>
    <name evidence="10" type="ORF">BXZ70DRAFT_252612</name>
</gene>
<evidence type="ECO:0000256" key="4">
    <source>
        <dbReference type="ARBA" id="ARBA00022771"/>
    </source>
</evidence>
<dbReference type="OrthoDB" id="654211at2759"/>
<feature type="compositionally biased region" description="Polar residues" evidence="8">
    <location>
        <begin position="329"/>
        <end position="349"/>
    </location>
</feature>
<comment type="caution">
    <text evidence="10">The sequence shown here is derived from an EMBL/GenBank/DDBJ whole genome shotgun (WGS) entry which is preliminary data.</text>
</comment>
<dbReference type="PROSITE" id="PS50157">
    <property type="entry name" value="ZINC_FINGER_C2H2_2"/>
    <property type="match status" value="4"/>
</dbReference>
<feature type="compositionally biased region" description="Basic and acidic residues" evidence="8">
    <location>
        <begin position="39"/>
        <end position="54"/>
    </location>
</feature>
<keyword evidence="3" id="KW-0677">Repeat</keyword>
<protein>
    <recommendedName>
        <fullName evidence="9">C2H2-type domain-containing protein</fullName>
    </recommendedName>
</protein>
<dbReference type="Proteomes" id="UP000813824">
    <property type="component" value="Unassembled WGS sequence"/>
</dbReference>
<feature type="region of interest" description="Disordered" evidence="8">
    <location>
        <begin position="244"/>
        <end position="364"/>
    </location>
</feature>
<feature type="domain" description="C2H2-type" evidence="9">
    <location>
        <begin position="421"/>
        <end position="450"/>
    </location>
</feature>
<dbReference type="PANTHER" id="PTHR14003">
    <property type="entry name" value="TRANSCRIPTIONAL REPRESSOR PROTEIN YY"/>
    <property type="match status" value="1"/>
</dbReference>
<feature type="region of interest" description="Disordered" evidence="8">
    <location>
        <begin position="78"/>
        <end position="101"/>
    </location>
</feature>
<feature type="compositionally biased region" description="Basic and acidic residues" evidence="8">
    <location>
        <begin position="1"/>
        <end position="20"/>
    </location>
</feature>
<feature type="domain" description="C2H2-type" evidence="9">
    <location>
        <begin position="451"/>
        <end position="480"/>
    </location>
</feature>
<dbReference type="AlphaFoldDB" id="A0A8K0XUA7"/>
<keyword evidence="2" id="KW-0479">Metal-binding</keyword>
<sequence length="633" mass="69308">MDHEEHGPVLDLSDVVHDETIGDDEDNPFSDGNPLSPTYHDEHIGLDGDHHLSDPDNMPSFIVEQLEREIASLLNHDVGSSHQHNQDGTRAGTGHAEDQNGHGYVHEEDGSVGLSYNGLAAFLQAAHAQAESQRAAEALAASHPELARQKEERERVKKTTRATPAFHSLTADVNKPSGDSPDTDVSDFLYDDGVDSEGEIQRLGTEPLDITGPTPGNLEDHGSSSVPGDFTDIHDIFTHLTRFDHDPEPEQEEHEQPPIPASNPNTSLPLFGEISHDESTTIPAATPSTSSLPPHVPHPPPLRVRQQYPLPSPAPPPAADDPVHDRHATSSPLGPGTSSENEGGQSSETRAPGDTQDKGPKTHTCDMCLKAFTRRSDLGRHMRIHTGERPFVCPAEGCGKTFIQRSALHVHERVHTGEKPHNCEYPGCGKTFGDSSSLARHRRTHTGKRPYKCEDPVCDKTFTRRTTLTAHMRTHDPNWEPDPNIKYNFKPKRPRLETESDDYLEDSVQTISVLLGQSEGQQYRGTPIAMNIPPVIAPFPSGVIASHNQVYDDDDEGDESSGAEFGLRDAFGPNISAIRGEYGKSNAEDDRAGEPVVHILEDDDVDVDEFPIPLRTRKGKEPVGVVGVKRKRT</sequence>
<feature type="region of interest" description="Disordered" evidence="8">
    <location>
        <begin position="1"/>
        <end position="56"/>
    </location>
</feature>
<dbReference type="GO" id="GO:0000981">
    <property type="term" value="F:DNA-binding transcription factor activity, RNA polymerase II-specific"/>
    <property type="evidence" value="ECO:0007669"/>
    <property type="project" value="UniProtKB-ARBA"/>
</dbReference>
<dbReference type="GO" id="GO:0031519">
    <property type="term" value="C:PcG protein complex"/>
    <property type="evidence" value="ECO:0007669"/>
    <property type="project" value="TreeGrafter"/>
</dbReference>
<feature type="compositionally biased region" description="Pro residues" evidence="8">
    <location>
        <begin position="310"/>
        <end position="319"/>
    </location>
</feature>
<feature type="domain" description="C2H2-type" evidence="9">
    <location>
        <begin position="391"/>
        <end position="420"/>
    </location>
</feature>
<dbReference type="FunFam" id="3.30.160.60:FF:000512">
    <property type="entry name" value="zinc finger protein 197 isoform X1"/>
    <property type="match status" value="1"/>
</dbReference>
<keyword evidence="5" id="KW-0862">Zinc</keyword>
<feature type="domain" description="C2H2-type" evidence="9">
    <location>
        <begin position="363"/>
        <end position="390"/>
    </location>
</feature>
<evidence type="ECO:0000256" key="8">
    <source>
        <dbReference type="SAM" id="MobiDB-lite"/>
    </source>
</evidence>
<comment type="subcellular location">
    <subcellularLocation>
        <location evidence="1">Nucleus</location>
    </subcellularLocation>
</comment>
<evidence type="ECO:0000256" key="7">
    <source>
        <dbReference type="PROSITE-ProRule" id="PRU00042"/>
    </source>
</evidence>
<evidence type="ECO:0000256" key="2">
    <source>
        <dbReference type="ARBA" id="ARBA00022723"/>
    </source>
</evidence>
<dbReference type="GO" id="GO:0000978">
    <property type="term" value="F:RNA polymerase II cis-regulatory region sequence-specific DNA binding"/>
    <property type="evidence" value="ECO:0007669"/>
    <property type="project" value="TreeGrafter"/>
</dbReference>
<dbReference type="EMBL" id="JAEVFJ010000002">
    <property type="protein sequence ID" value="KAH8106832.1"/>
    <property type="molecule type" value="Genomic_DNA"/>
</dbReference>
<evidence type="ECO:0000256" key="6">
    <source>
        <dbReference type="ARBA" id="ARBA00023242"/>
    </source>
</evidence>
<dbReference type="Gene3D" id="3.30.160.60">
    <property type="entry name" value="Classic Zinc Finger"/>
    <property type="match status" value="4"/>
</dbReference>
<feature type="compositionally biased region" description="Basic and acidic residues" evidence="8">
    <location>
        <begin position="355"/>
        <end position="364"/>
    </location>
</feature>
<feature type="region of interest" description="Disordered" evidence="8">
    <location>
        <begin position="139"/>
        <end position="184"/>
    </location>
</feature>
<evidence type="ECO:0000256" key="1">
    <source>
        <dbReference type="ARBA" id="ARBA00004123"/>
    </source>
</evidence>
<dbReference type="PROSITE" id="PS00028">
    <property type="entry name" value="ZINC_FINGER_C2H2_1"/>
    <property type="match status" value="4"/>
</dbReference>
<feature type="compositionally biased region" description="Low complexity" evidence="8">
    <location>
        <begin position="280"/>
        <end position="293"/>
    </location>
</feature>
<dbReference type="FunFam" id="3.30.160.60:FF:000624">
    <property type="entry name" value="zinc finger protein 697"/>
    <property type="match status" value="1"/>
</dbReference>
<evidence type="ECO:0000313" key="10">
    <source>
        <dbReference type="EMBL" id="KAH8106832.1"/>
    </source>
</evidence>
<dbReference type="GO" id="GO:0000785">
    <property type="term" value="C:chromatin"/>
    <property type="evidence" value="ECO:0007669"/>
    <property type="project" value="TreeGrafter"/>
</dbReference>
<proteinExistence type="predicted"/>
<dbReference type="Pfam" id="PF00096">
    <property type="entry name" value="zf-C2H2"/>
    <property type="match status" value="4"/>
</dbReference>
<feature type="compositionally biased region" description="Basic and acidic residues" evidence="8">
    <location>
        <begin position="145"/>
        <end position="157"/>
    </location>
</feature>
<feature type="compositionally biased region" description="Polar residues" evidence="8">
    <location>
        <begin position="78"/>
        <end position="88"/>
    </location>
</feature>
<organism evidence="10 11">
    <name type="scientific">Cristinia sonorae</name>
    <dbReference type="NCBI Taxonomy" id="1940300"/>
    <lineage>
        <taxon>Eukaryota</taxon>
        <taxon>Fungi</taxon>
        <taxon>Dikarya</taxon>
        <taxon>Basidiomycota</taxon>
        <taxon>Agaricomycotina</taxon>
        <taxon>Agaricomycetes</taxon>
        <taxon>Agaricomycetidae</taxon>
        <taxon>Agaricales</taxon>
        <taxon>Pleurotineae</taxon>
        <taxon>Stephanosporaceae</taxon>
        <taxon>Cristinia</taxon>
    </lineage>
</organism>
<feature type="region of interest" description="Disordered" evidence="8">
    <location>
        <begin position="199"/>
        <end position="227"/>
    </location>
</feature>